<keyword evidence="3" id="KW-1185">Reference proteome</keyword>
<name>A0ABS7L6B0_9FIRM</name>
<dbReference type="EMBL" id="VIRV01000006">
    <property type="protein sequence ID" value="MBY0758591.1"/>
    <property type="molecule type" value="Genomic_DNA"/>
</dbReference>
<protein>
    <submittedName>
        <fullName evidence="2">Stage III sporulation protein AG</fullName>
    </submittedName>
</protein>
<accession>A0ABS7L6B0</accession>
<organism evidence="2 3">
    <name type="scientific">Sellimonas caecigallum</name>
    <dbReference type="NCBI Taxonomy" id="2592333"/>
    <lineage>
        <taxon>Bacteria</taxon>
        <taxon>Bacillati</taxon>
        <taxon>Bacillota</taxon>
        <taxon>Clostridia</taxon>
        <taxon>Lachnospirales</taxon>
        <taxon>Lachnospiraceae</taxon>
        <taxon>Sellimonas</taxon>
    </lineage>
</organism>
<evidence type="ECO:0000313" key="3">
    <source>
        <dbReference type="Proteomes" id="UP000779049"/>
    </source>
</evidence>
<feature type="compositionally biased region" description="Basic and acidic residues" evidence="1">
    <location>
        <begin position="94"/>
        <end position="114"/>
    </location>
</feature>
<feature type="compositionally biased region" description="Basic and acidic residues" evidence="1">
    <location>
        <begin position="40"/>
        <end position="56"/>
    </location>
</feature>
<feature type="region of interest" description="Disordered" evidence="1">
    <location>
        <begin position="94"/>
        <end position="124"/>
    </location>
</feature>
<proteinExistence type="predicted"/>
<dbReference type="Proteomes" id="UP000779049">
    <property type="component" value="Unassembled WGS sequence"/>
</dbReference>
<sequence length="177" mass="19549">MTWITKFLKNPKIPAKNRWLILFLFGLLILVIAMPVSDPKSTKTESGESRSTERTTQDAYAATVERKLTSMLSDIEGAGKVKVMITLSSSSEKVVEKDVETDKEEGRTTMREETVYSDDSGQGQVPYVTKELSPDIEGVVVIAEGGEKPVVVQNITEAVQALFGVESHKIKVVKMKQ</sequence>
<reference evidence="2 3" key="1">
    <citation type="journal article" date="2020" name="New Microbes New Infect">
        <title>Sellimonas caecigallum sp. nov., description and genome sequence of a new member of the Sellimonas genus isolated from the cecum of feral chicken.</title>
        <authorList>
            <person name="Wongkuna S."/>
            <person name="Ghimire S."/>
            <person name="Antony L."/>
            <person name="Chankhamhaengdecha S."/>
            <person name="Janvilisri T."/>
            <person name="Scaria J."/>
        </authorList>
    </citation>
    <scope>NUCLEOTIDE SEQUENCE [LARGE SCALE GENOMIC DNA]</scope>
    <source>
        <strain evidence="2 3">SW451</strain>
    </source>
</reference>
<comment type="caution">
    <text evidence="2">The sequence shown here is derived from an EMBL/GenBank/DDBJ whole genome shotgun (WGS) entry which is preliminary data.</text>
</comment>
<feature type="region of interest" description="Disordered" evidence="1">
    <location>
        <begin position="38"/>
        <end position="59"/>
    </location>
</feature>
<evidence type="ECO:0000313" key="2">
    <source>
        <dbReference type="EMBL" id="MBY0758591.1"/>
    </source>
</evidence>
<evidence type="ECO:0000256" key="1">
    <source>
        <dbReference type="SAM" id="MobiDB-lite"/>
    </source>
</evidence>
<gene>
    <name evidence="2" type="ORF">FLB61_05725</name>
</gene>